<feature type="binding site" evidence="8">
    <location>
        <position position="100"/>
    </location>
    <ligand>
        <name>Mg(2+)</name>
        <dbReference type="ChEBI" id="CHEBI:18420"/>
    </ligand>
</feature>
<comment type="domain">
    <text evidence="8">The N-terminal domain determines nucleotide recognition and specific binding, while the C-terminal domain determines the specific binding to the target protein.</text>
</comment>
<keyword evidence="10" id="KW-1185">Reference proteome</keyword>
<keyword evidence="1 8" id="KW-0963">Cytoplasm</keyword>
<evidence type="ECO:0000313" key="9">
    <source>
        <dbReference type="EMBL" id="AKL95711.1"/>
    </source>
</evidence>
<dbReference type="PATRIC" id="fig|84022.5.peg.442"/>
<dbReference type="PANTHER" id="PTHR19136:SF81">
    <property type="entry name" value="MOLYBDENUM COFACTOR GUANYLYLTRANSFERASE"/>
    <property type="match status" value="1"/>
</dbReference>
<dbReference type="Proteomes" id="UP000035704">
    <property type="component" value="Chromosome"/>
</dbReference>
<dbReference type="InterPro" id="IPR013482">
    <property type="entry name" value="Molybde_CF_guanTrfase"/>
</dbReference>
<evidence type="ECO:0000256" key="8">
    <source>
        <dbReference type="HAMAP-Rule" id="MF_00316"/>
    </source>
</evidence>
<dbReference type="OrthoDB" id="9788394at2"/>
<comment type="function">
    <text evidence="8">Transfers a GMP moiety from GTP to Mo-molybdopterin (Mo-MPT) cofactor (Moco or molybdenum cofactor) to form Mo-molybdopterin guanine dinucleotide (Mo-MGD) cofactor.</text>
</comment>
<dbReference type="STRING" id="84022.CACET_c22650"/>
<dbReference type="Gene3D" id="3.90.550.10">
    <property type="entry name" value="Spore Coat Polysaccharide Biosynthesis Protein SpsA, Chain A"/>
    <property type="match status" value="1"/>
</dbReference>
<gene>
    <name evidence="8 9" type="primary">mobA</name>
    <name evidence="9" type="ORF">CACET_c22650</name>
</gene>
<evidence type="ECO:0000256" key="1">
    <source>
        <dbReference type="ARBA" id="ARBA00022490"/>
    </source>
</evidence>
<dbReference type="GO" id="GO:0046872">
    <property type="term" value="F:metal ion binding"/>
    <property type="evidence" value="ECO:0007669"/>
    <property type="project" value="UniProtKB-KW"/>
</dbReference>
<evidence type="ECO:0000256" key="2">
    <source>
        <dbReference type="ARBA" id="ARBA00022679"/>
    </source>
</evidence>
<dbReference type="SUPFAM" id="SSF53448">
    <property type="entry name" value="Nucleotide-diphospho-sugar transferases"/>
    <property type="match status" value="1"/>
</dbReference>
<dbReference type="InterPro" id="IPR025877">
    <property type="entry name" value="MobA-like_NTP_Trfase"/>
</dbReference>
<protein>
    <recommendedName>
        <fullName evidence="8">Probable molybdenum cofactor guanylyltransferase</fullName>
        <shortName evidence="8">MoCo guanylyltransferase</shortName>
        <ecNumber evidence="8">2.7.7.77</ecNumber>
    </recommendedName>
    <alternativeName>
        <fullName evidence="8">GTP:molybdopterin guanylyltransferase</fullName>
    </alternativeName>
    <alternativeName>
        <fullName evidence="8">Mo-MPT guanylyltransferase</fullName>
    </alternativeName>
    <alternativeName>
        <fullName evidence="8">Molybdopterin guanylyltransferase</fullName>
    </alternativeName>
    <alternativeName>
        <fullName evidence="8">Molybdopterin-guanine dinucleotide synthase</fullName>
        <shortName evidence="8">MGD synthase</shortName>
    </alternativeName>
</protein>
<reference evidence="9 10" key="1">
    <citation type="submission" date="2014-10" db="EMBL/GenBank/DDBJ databases">
        <title>Genome sequence of Clostridium aceticum DSM 1496.</title>
        <authorList>
            <person name="Poehlein A."/>
            <person name="Schiel-Bengelsdorf B."/>
            <person name="Gottschalk G."/>
            <person name="Duerre P."/>
            <person name="Daniel R."/>
        </authorList>
    </citation>
    <scope>NUCLEOTIDE SEQUENCE [LARGE SCALE GENOMIC DNA]</scope>
    <source>
        <strain evidence="9 10">DSM 1496</strain>
    </source>
</reference>
<sequence length="200" mass="22986">MEKKSISAVVLAGGNSRRMGQNKALLKLGSKTMIEIVIDKLQTVFQEVIVVTNTPREYPMLKSVHFAKDRLEVEEKSSLVGLYTGIIEASNEYVFAVACDMPLLNIPLIQYMKANLGDEDVFIPHLEGHYQPLHAIYGKGCIEPMAKLLQKEDYKIINFFHEVKVQTLQQETIKQFDPYLQSFINVNNYEEYMKLKTLYF</sequence>
<dbReference type="GO" id="GO:0005737">
    <property type="term" value="C:cytoplasm"/>
    <property type="evidence" value="ECO:0007669"/>
    <property type="project" value="UniProtKB-SubCell"/>
</dbReference>
<feature type="binding site" evidence="8">
    <location>
        <position position="69"/>
    </location>
    <ligand>
        <name>GTP</name>
        <dbReference type="ChEBI" id="CHEBI:37565"/>
    </ligand>
</feature>
<name>A0A0D8I8W9_9CLOT</name>
<dbReference type="GO" id="GO:0006777">
    <property type="term" value="P:Mo-molybdopterin cofactor biosynthetic process"/>
    <property type="evidence" value="ECO:0007669"/>
    <property type="project" value="UniProtKB-KW"/>
</dbReference>
<comment type="similarity">
    <text evidence="8">Belongs to the MobA family.</text>
</comment>
<dbReference type="KEGG" id="cace:CACET_c22650"/>
<dbReference type="AlphaFoldDB" id="A0A0D8I8W9"/>
<dbReference type="PANTHER" id="PTHR19136">
    <property type="entry name" value="MOLYBDENUM COFACTOR GUANYLYLTRANSFERASE"/>
    <property type="match status" value="1"/>
</dbReference>
<evidence type="ECO:0000313" key="10">
    <source>
        <dbReference type="Proteomes" id="UP000035704"/>
    </source>
</evidence>
<organism evidence="9 10">
    <name type="scientific">Clostridium aceticum</name>
    <dbReference type="NCBI Taxonomy" id="84022"/>
    <lineage>
        <taxon>Bacteria</taxon>
        <taxon>Bacillati</taxon>
        <taxon>Bacillota</taxon>
        <taxon>Clostridia</taxon>
        <taxon>Eubacteriales</taxon>
        <taxon>Clostridiaceae</taxon>
        <taxon>Clostridium</taxon>
    </lineage>
</organism>
<dbReference type="EC" id="2.7.7.77" evidence="8"/>
<comment type="catalytic activity">
    <reaction evidence="8">
        <text>Mo-molybdopterin + GTP + H(+) = Mo-molybdopterin guanine dinucleotide + diphosphate</text>
        <dbReference type="Rhea" id="RHEA:34243"/>
        <dbReference type="ChEBI" id="CHEBI:15378"/>
        <dbReference type="ChEBI" id="CHEBI:33019"/>
        <dbReference type="ChEBI" id="CHEBI:37565"/>
        <dbReference type="ChEBI" id="CHEBI:71302"/>
        <dbReference type="ChEBI" id="CHEBI:71310"/>
        <dbReference type="EC" id="2.7.7.77"/>
    </reaction>
</comment>
<keyword evidence="5 8" id="KW-0460">Magnesium</keyword>
<dbReference type="CDD" id="cd02503">
    <property type="entry name" value="MobA"/>
    <property type="match status" value="1"/>
</dbReference>
<comment type="caution">
    <text evidence="8">Lacks conserved residue(s) required for the propagation of feature annotation.</text>
</comment>
<dbReference type="GO" id="GO:0005525">
    <property type="term" value="F:GTP binding"/>
    <property type="evidence" value="ECO:0007669"/>
    <property type="project" value="UniProtKB-UniRule"/>
</dbReference>
<keyword evidence="2 8" id="KW-0808">Transferase</keyword>
<keyword evidence="7 8" id="KW-0501">Molybdenum cofactor biosynthesis</keyword>
<evidence type="ECO:0000256" key="6">
    <source>
        <dbReference type="ARBA" id="ARBA00023134"/>
    </source>
</evidence>
<accession>A0A0D8I8W9</accession>
<dbReference type="RefSeq" id="WP_044824994.1">
    <property type="nucleotide sequence ID" value="NZ_CP009687.1"/>
</dbReference>
<dbReference type="Pfam" id="PF12804">
    <property type="entry name" value="NTP_transf_3"/>
    <property type="match status" value="1"/>
</dbReference>
<evidence type="ECO:0000256" key="7">
    <source>
        <dbReference type="ARBA" id="ARBA00023150"/>
    </source>
</evidence>
<feature type="binding site" evidence="8">
    <location>
        <begin position="11"/>
        <end position="13"/>
    </location>
    <ligand>
        <name>GTP</name>
        <dbReference type="ChEBI" id="CHEBI:37565"/>
    </ligand>
</feature>
<comment type="subcellular location">
    <subcellularLocation>
        <location evidence="8">Cytoplasm</location>
    </subcellularLocation>
</comment>
<feature type="binding site" evidence="8">
    <location>
        <position position="100"/>
    </location>
    <ligand>
        <name>GTP</name>
        <dbReference type="ChEBI" id="CHEBI:37565"/>
    </ligand>
</feature>
<comment type="cofactor">
    <cofactor evidence="8">
        <name>Mg(2+)</name>
        <dbReference type="ChEBI" id="CHEBI:18420"/>
    </cofactor>
</comment>
<evidence type="ECO:0000256" key="3">
    <source>
        <dbReference type="ARBA" id="ARBA00022723"/>
    </source>
</evidence>
<dbReference type="GO" id="GO:0061603">
    <property type="term" value="F:molybdenum cofactor guanylyltransferase activity"/>
    <property type="evidence" value="ECO:0007669"/>
    <property type="project" value="UniProtKB-EC"/>
</dbReference>
<feature type="binding site" evidence="8">
    <location>
        <position position="23"/>
    </location>
    <ligand>
        <name>GTP</name>
        <dbReference type="ChEBI" id="CHEBI:37565"/>
    </ligand>
</feature>
<dbReference type="EMBL" id="CP009687">
    <property type="protein sequence ID" value="AKL95711.1"/>
    <property type="molecule type" value="Genomic_DNA"/>
</dbReference>
<keyword evidence="4 8" id="KW-0547">Nucleotide-binding</keyword>
<proteinExistence type="inferred from homology"/>
<dbReference type="InterPro" id="IPR029044">
    <property type="entry name" value="Nucleotide-diphossugar_trans"/>
</dbReference>
<keyword evidence="3 8" id="KW-0479">Metal-binding</keyword>
<evidence type="ECO:0000256" key="4">
    <source>
        <dbReference type="ARBA" id="ARBA00022741"/>
    </source>
</evidence>
<dbReference type="HAMAP" id="MF_00316">
    <property type="entry name" value="MobA"/>
    <property type="match status" value="1"/>
</dbReference>
<keyword evidence="6 8" id="KW-0342">GTP-binding</keyword>
<evidence type="ECO:0000256" key="5">
    <source>
        <dbReference type="ARBA" id="ARBA00022842"/>
    </source>
</evidence>